<evidence type="ECO:0000313" key="2">
    <source>
        <dbReference type="Proteomes" id="UP001385951"/>
    </source>
</evidence>
<evidence type="ECO:0000313" key="1">
    <source>
        <dbReference type="EMBL" id="KAK7677382.1"/>
    </source>
</evidence>
<comment type="caution">
    <text evidence="1">The sequence shown here is derived from an EMBL/GenBank/DDBJ whole genome shotgun (WGS) entry which is preliminary data.</text>
</comment>
<reference evidence="1 2" key="1">
    <citation type="submission" date="2022-09" db="EMBL/GenBank/DDBJ databases">
        <authorList>
            <person name="Palmer J.M."/>
        </authorList>
    </citation>
    <scope>NUCLEOTIDE SEQUENCE [LARGE SCALE GENOMIC DNA]</scope>
    <source>
        <strain evidence="1 2">DSM 7382</strain>
    </source>
</reference>
<proteinExistence type="predicted"/>
<protein>
    <submittedName>
        <fullName evidence="1">Uncharacterized protein</fullName>
    </submittedName>
</protein>
<keyword evidence="2" id="KW-1185">Reference proteome</keyword>
<gene>
    <name evidence="1" type="ORF">QCA50_019713</name>
</gene>
<sequence length="84" mass="9560">MSGTSSLPPANPSPELVYSRILRGEKMLGPGTVMIQFQGYKTDLDAEKDREEEQPYESESRVQLGLSIQSKENHCKDMRERTEK</sequence>
<accession>A0AAW0FJJ8</accession>
<name>A0AAW0FJJ8_9APHY</name>
<dbReference type="Proteomes" id="UP001385951">
    <property type="component" value="Unassembled WGS sequence"/>
</dbReference>
<organism evidence="1 2">
    <name type="scientific">Cerrena zonata</name>
    <dbReference type="NCBI Taxonomy" id="2478898"/>
    <lineage>
        <taxon>Eukaryota</taxon>
        <taxon>Fungi</taxon>
        <taxon>Dikarya</taxon>
        <taxon>Basidiomycota</taxon>
        <taxon>Agaricomycotina</taxon>
        <taxon>Agaricomycetes</taxon>
        <taxon>Polyporales</taxon>
        <taxon>Cerrenaceae</taxon>
        <taxon>Cerrena</taxon>
    </lineage>
</organism>
<dbReference type="AlphaFoldDB" id="A0AAW0FJJ8"/>
<dbReference type="EMBL" id="JASBNA010000090">
    <property type="protein sequence ID" value="KAK7677382.1"/>
    <property type="molecule type" value="Genomic_DNA"/>
</dbReference>